<evidence type="ECO:0000313" key="5">
    <source>
        <dbReference type="Proteomes" id="UP001163821"/>
    </source>
</evidence>
<dbReference type="EMBL" id="JAPAAF010000003">
    <property type="protein sequence ID" value="MCW0481762.1"/>
    <property type="molecule type" value="Genomic_DNA"/>
</dbReference>
<accession>A0AA41Y600</accession>
<organism evidence="4 5">
    <name type="scientific">Gaoshiqia sediminis</name>
    <dbReference type="NCBI Taxonomy" id="2986998"/>
    <lineage>
        <taxon>Bacteria</taxon>
        <taxon>Pseudomonadati</taxon>
        <taxon>Bacteroidota</taxon>
        <taxon>Bacteroidia</taxon>
        <taxon>Marinilabiliales</taxon>
        <taxon>Prolixibacteraceae</taxon>
        <taxon>Gaoshiqia</taxon>
    </lineage>
</organism>
<protein>
    <submittedName>
        <fullName evidence="4">Tetratricopeptide repeat protein</fullName>
    </submittedName>
</protein>
<proteinExistence type="predicted"/>
<feature type="repeat" description="TPR" evidence="3">
    <location>
        <begin position="342"/>
        <end position="375"/>
    </location>
</feature>
<feature type="repeat" description="TPR" evidence="3">
    <location>
        <begin position="138"/>
        <end position="171"/>
    </location>
</feature>
<comment type="caution">
    <text evidence="4">The sequence shown here is derived from an EMBL/GenBank/DDBJ whole genome shotgun (WGS) entry which is preliminary data.</text>
</comment>
<dbReference type="InterPro" id="IPR011990">
    <property type="entry name" value="TPR-like_helical_dom_sf"/>
</dbReference>
<sequence>MDEDARDYFENEEIIEAVDRFKKMIKDNRFEYFDVFEIEGIVEYFLDEGKIKLAQQAVENGLEIHPNSIALQIKKAQILLIDGRAEESLELITIAEKIEDSNSDVFLIKGSSLIMVGMIEEAIAAFEQSILHNYEEMDDLLYNIAVTLGQAGETEKAISFLERAYDTNPQNELVLYELGYYYDKIQAYEKSLQFYDYYLDIDPFNASVWYNMGITYNRMGKHEEAIDAYDFSIALQDDFEQAYFNKANALSNSNRYEEAVVCYEEYLERDKENDDAYCYLGECFLNLERYNEALVNYRKAIRINKNNSNAWYGSGLIMWMEGQLTEALSVMKKALKLDDENPDFWLIYGKINHELDAFDLAETAYIKATSLDPDNPDGWVSYAEMEYDRGSLNKAIDILKSASKAISEDSGINYRLTAYLLENKDETSATGYFEKALEIDFNGYRDLFDYYPEAVQNESIRKLIKKHQSTKL</sequence>
<dbReference type="Proteomes" id="UP001163821">
    <property type="component" value="Unassembled WGS sequence"/>
</dbReference>
<dbReference type="AlphaFoldDB" id="A0AA41Y600"/>
<dbReference type="InterPro" id="IPR019734">
    <property type="entry name" value="TPR_rpt"/>
</dbReference>
<evidence type="ECO:0000256" key="1">
    <source>
        <dbReference type="ARBA" id="ARBA00022737"/>
    </source>
</evidence>
<evidence type="ECO:0000313" key="4">
    <source>
        <dbReference type="EMBL" id="MCW0481762.1"/>
    </source>
</evidence>
<evidence type="ECO:0000256" key="2">
    <source>
        <dbReference type="ARBA" id="ARBA00022803"/>
    </source>
</evidence>
<dbReference type="PANTHER" id="PTHR44943:SF4">
    <property type="entry name" value="TPR REPEAT-CONTAINING PROTEIN MJ0798"/>
    <property type="match status" value="1"/>
</dbReference>
<dbReference type="RefSeq" id="WP_282590372.1">
    <property type="nucleotide sequence ID" value="NZ_JAPAAF010000003.1"/>
</dbReference>
<dbReference type="InterPro" id="IPR051685">
    <property type="entry name" value="Ycf3/AcsC/BcsC/TPR_MFPF"/>
</dbReference>
<feature type="repeat" description="TPR" evidence="3">
    <location>
        <begin position="206"/>
        <end position="239"/>
    </location>
</feature>
<name>A0AA41Y600_9BACT</name>
<dbReference type="Pfam" id="PF13181">
    <property type="entry name" value="TPR_8"/>
    <property type="match status" value="2"/>
</dbReference>
<keyword evidence="1" id="KW-0677">Repeat</keyword>
<feature type="repeat" description="TPR" evidence="3">
    <location>
        <begin position="308"/>
        <end position="341"/>
    </location>
</feature>
<dbReference type="PROSITE" id="PS50005">
    <property type="entry name" value="TPR"/>
    <property type="match status" value="7"/>
</dbReference>
<dbReference type="Pfam" id="PF00515">
    <property type="entry name" value="TPR_1"/>
    <property type="match status" value="2"/>
</dbReference>
<reference evidence="4" key="1">
    <citation type="submission" date="2022-10" db="EMBL/GenBank/DDBJ databases">
        <title>Gaoshiqiia sediminis gen. nov., sp. nov., isolated from coastal sediment.</title>
        <authorList>
            <person name="Yu W.X."/>
            <person name="Mu D.S."/>
            <person name="Du J.Z."/>
            <person name="Liang Y.Q."/>
        </authorList>
    </citation>
    <scope>NUCLEOTIDE SEQUENCE</scope>
    <source>
        <strain evidence="4">A06</strain>
    </source>
</reference>
<dbReference type="PANTHER" id="PTHR44943">
    <property type="entry name" value="CELLULOSE SYNTHASE OPERON PROTEIN C"/>
    <property type="match status" value="1"/>
</dbReference>
<keyword evidence="2 3" id="KW-0802">TPR repeat</keyword>
<dbReference type="SMART" id="SM00028">
    <property type="entry name" value="TPR"/>
    <property type="match status" value="10"/>
</dbReference>
<dbReference type="SUPFAM" id="SSF48452">
    <property type="entry name" value="TPR-like"/>
    <property type="match status" value="2"/>
</dbReference>
<feature type="repeat" description="TPR" evidence="3">
    <location>
        <begin position="172"/>
        <end position="205"/>
    </location>
</feature>
<keyword evidence="5" id="KW-1185">Reference proteome</keyword>
<feature type="repeat" description="TPR" evidence="3">
    <location>
        <begin position="274"/>
        <end position="307"/>
    </location>
</feature>
<gene>
    <name evidence="4" type="ORF">N2K84_03405</name>
</gene>
<dbReference type="Gene3D" id="1.25.40.10">
    <property type="entry name" value="Tetratricopeptide repeat domain"/>
    <property type="match status" value="2"/>
</dbReference>
<feature type="repeat" description="TPR" evidence="3">
    <location>
        <begin position="240"/>
        <end position="273"/>
    </location>
</feature>
<dbReference type="Pfam" id="PF14559">
    <property type="entry name" value="TPR_19"/>
    <property type="match status" value="1"/>
</dbReference>
<evidence type="ECO:0000256" key="3">
    <source>
        <dbReference type="PROSITE-ProRule" id="PRU00339"/>
    </source>
</evidence>